<evidence type="ECO:0000256" key="3">
    <source>
        <dbReference type="ARBA" id="ARBA00022801"/>
    </source>
</evidence>
<dbReference type="Gene3D" id="3.40.50.1820">
    <property type="entry name" value="alpha/beta hydrolase"/>
    <property type="match status" value="1"/>
</dbReference>
<dbReference type="PROSITE" id="PS51257">
    <property type="entry name" value="PROKAR_LIPOPROTEIN"/>
    <property type="match status" value="1"/>
</dbReference>
<protein>
    <submittedName>
        <fullName evidence="6">TAP-like protein</fullName>
    </submittedName>
</protein>
<dbReference type="Pfam" id="PF08386">
    <property type="entry name" value="Abhydrolase_4"/>
    <property type="match status" value="1"/>
</dbReference>
<gene>
    <name evidence="6" type="ORF">SAMN05421630_101640</name>
</gene>
<evidence type="ECO:0000313" key="6">
    <source>
        <dbReference type="EMBL" id="SDC15971.1"/>
    </source>
</evidence>
<dbReference type="Proteomes" id="UP000199494">
    <property type="component" value="Unassembled WGS sequence"/>
</dbReference>
<dbReference type="SUPFAM" id="SSF53474">
    <property type="entry name" value="alpha/beta-Hydrolases"/>
    <property type="match status" value="1"/>
</dbReference>
<dbReference type="InterPro" id="IPR013595">
    <property type="entry name" value="Pept_S33_TAP-like_C"/>
</dbReference>
<comment type="similarity">
    <text evidence="1">Belongs to the peptidase S33 family.</text>
</comment>
<dbReference type="PANTHER" id="PTHR43248:SF29">
    <property type="entry name" value="TRIPEPTIDYL AMINOPEPTIDASE"/>
    <property type="match status" value="1"/>
</dbReference>
<evidence type="ECO:0000313" key="7">
    <source>
        <dbReference type="Proteomes" id="UP000199494"/>
    </source>
</evidence>
<dbReference type="PANTHER" id="PTHR43248">
    <property type="entry name" value="2-SUCCINYL-6-HYDROXY-2,4-CYCLOHEXADIENE-1-CARBOXYLATE SYNTHASE"/>
    <property type="match status" value="1"/>
</dbReference>
<evidence type="ECO:0000256" key="1">
    <source>
        <dbReference type="ARBA" id="ARBA00010088"/>
    </source>
</evidence>
<dbReference type="InterPro" id="IPR029058">
    <property type="entry name" value="AB_hydrolase_fold"/>
</dbReference>
<dbReference type="EMBL" id="FMZE01000001">
    <property type="protein sequence ID" value="SDC15971.1"/>
    <property type="molecule type" value="Genomic_DNA"/>
</dbReference>
<dbReference type="GO" id="GO:0016787">
    <property type="term" value="F:hydrolase activity"/>
    <property type="evidence" value="ECO:0007669"/>
    <property type="project" value="UniProtKB-KW"/>
</dbReference>
<feature type="signal peptide" evidence="5">
    <location>
        <begin position="1"/>
        <end position="19"/>
    </location>
</feature>
<keyword evidence="7" id="KW-1185">Reference proteome</keyword>
<feature type="region of interest" description="Disordered" evidence="4">
    <location>
        <begin position="23"/>
        <end position="65"/>
    </location>
</feature>
<dbReference type="AlphaFoldDB" id="A0A1G6JB56"/>
<keyword evidence="2 5" id="KW-0732">Signal</keyword>
<dbReference type="STRING" id="530584.SAMN05421630_101640"/>
<dbReference type="InterPro" id="IPR051601">
    <property type="entry name" value="Serine_prot/Carboxylest_S33"/>
</dbReference>
<reference evidence="6 7" key="1">
    <citation type="submission" date="2016-10" db="EMBL/GenBank/DDBJ databases">
        <authorList>
            <person name="de Groot N.N."/>
        </authorList>
    </citation>
    <scope>NUCLEOTIDE SEQUENCE [LARGE SCALE GENOMIC DNA]</scope>
    <source>
        <strain evidence="6 7">CGMCC 4.5506</strain>
    </source>
</reference>
<sequence length="513" mass="53331">MPRRARRLMLAVLVPVVLAGCTAGPSTRPPVVENDGPPPQRQSAPPSEVPLPDLEESRGSNIDWSDCPQQTLSRLPGTAADTVDVSCARITTTLDAPDLPRRGLTRVALLKVGSGPVPLAVVNDVDGEPGTLYAARLAASLPPEVLEKFSLIGMDRRGTGESDAARCIPADVRADLLGHDPEADIEPVLDAARTAGQQCAINLEDEQEALDTWRAAGDLDELRQQLEVGHLNAIGHGEGSKVVAVYGARFPDRAGRFVLDGVPDPTEDMATLLDGIAGGAEATLDAFGEDCANRGCSLGSDARGAVTSLVETSRSAPLRATDSASLGPALVLRAVHAGLSQPDRWPELSDAIDSARSGDGTALAAFVNPLLVETRETAARLDGALATLCNDTTTRLPADQLHRVADDLGGKHPVFGALLAQELAWCSPWPSKREPPPDIGAPGTPPMVIVSTATDPVTPEEGTIRAAEQIPSGVRIAWQGAGHGALGSACVGDAVRAFLIEGTVPKDGTLCPA</sequence>
<name>A0A1G6JB56_9PSEU</name>
<feature type="chain" id="PRO_5043836951" evidence="5">
    <location>
        <begin position="20"/>
        <end position="513"/>
    </location>
</feature>
<evidence type="ECO:0000256" key="4">
    <source>
        <dbReference type="SAM" id="MobiDB-lite"/>
    </source>
</evidence>
<evidence type="ECO:0000256" key="5">
    <source>
        <dbReference type="SAM" id="SignalP"/>
    </source>
</evidence>
<accession>A0A1G6JB56</accession>
<keyword evidence="3" id="KW-0378">Hydrolase</keyword>
<evidence type="ECO:0000256" key="2">
    <source>
        <dbReference type="ARBA" id="ARBA00022729"/>
    </source>
</evidence>
<proteinExistence type="inferred from homology"/>
<organism evidence="6 7">
    <name type="scientific">Prauserella marina</name>
    <dbReference type="NCBI Taxonomy" id="530584"/>
    <lineage>
        <taxon>Bacteria</taxon>
        <taxon>Bacillati</taxon>
        <taxon>Actinomycetota</taxon>
        <taxon>Actinomycetes</taxon>
        <taxon>Pseudonocardiales</taxon>
        <taxon>Pseudonocardiaceae</taxon>
        <taxon>Prauserella</taxon>
    </lineage>
</organism>
<dbReference type="RefSeq" id="WP_176879491.1">
    <property type="nucleotide sequence ID" value="NZ_CP016353.1"/>
</dbReference>